<dbReference type="Proteomes" id="UP000533429">
    <property type="component" value="Unassembled WGS sequence"/>
</dbReference>
<evidence type="ECO:0000313" key="1">
    <source>
        <dbReference type="EMBL" id="NVP02922.1"/>
    </source>
</evidence>
<protein>
    <submittedName>
        <fullName evidence="1">Uncharacterized protein</fullName>
    </submittedName>
</protein>
<evidence type="ECO:0000313" key="2">
    <source>
        <dbReference type="Proteomes" id="UP000533429"/>
    </source>
</evidence>
<proteinExistence type="predicted"/>
<name>A0A850QWE3_PHODD</name>
<accession>A0A850QWE3</accession>
<dbReference type="AlphaFoldDB" id="A0A850QWE3"/>
<dbReference type="EMBL" id="JABXOR010001433">
    <property type="protein sequence ID" value="NVP02922.1"/>
    <property type="molecule type" value="Genomic_DNA"/>
</dbReference>
<organism evidence="1 2">
    <name type="scientific">Photobacterium damselae subsp. damselae</name>
    <name type="common">Listonella damsela</name>
    <dbReference type="NCBI Taxonomy" id="85581"/>
    <lineage>
        <taxon>Bacteria</taxon>
        <taxon>Pseudomonadati</taxon>
        <taxon>Pseudomonadota</taxon>
        <taxon>Gammaproteobacteria</taxon>
        <taxon>Vibrionales</taxon>
        <taxon>Vibrionaceae</taxon>
        <taxon>Photobacterium</taxon>
    </lineage>
</organism>
<comment type="caution">
    <text evidence="1">The sequence shown here is derived from an EMBL/GenBank/DDBJ whole genome shotgun (WGS) entry which is preliminary data.</text>
</comment>
<reference evidence="1 2" key="1">
    <citation type="submission" date="2020-06" db="EMBL/GenBank/DDBJ databases">
        <title>Photobacterium damselae subsp. damselae comparative genomics.</title>
        <authorList>
            <person name="Osorio C.R."/>
        </authorList>
    </citation>
    <scope>NUCLEOTIDE SEQUENCE [LARGE SCALE GENOMIC DNA]</scope>
    <source>
        <strain evidence="1 2">TW250/03</strain>
    </source>
</reference>
<gene>
    <name evidence="1" type="ORF">HWA77_22185</name>
</gene>
<sequence>MKDYIQVLKCLNDNPTLSIINRNSSVSSIAFKELFDLGYVDGIDISGDSSDGDFEFMSPKITLTGRQFLAKLSTHKI</sequence>